<feature type="compositionally biased region" description="Basic and acidic residues" evidence="1">
    <location>
        <begin position="120"/>
        <end position="138"/>
    </location>
</feature>
<reference evidence="2 3" key="1">
    <citation type="journal article" date="2016" name="BMC Genomics">
        <title>Comparative genomic and transcriptomic analyses of the Fuzhuan brick tea-fermentation fungus Aspergillus cristatus.</title>
        <authorList>
            <person name="Ge Y."/>
            <person name="Wang Y."/>
            <person name="Liu Y."/>
            <person name="Tan Y."/>
            <person name="Ren X."/>
            <person name="Zhang X."/>
            <person name="Hyde K.D."/>
            <person name="Liu Y."/>
            <person name="Liu Z."/>
        </authorList>
    </citation>
    <scope>NUCLEOTIDE SEQUENCE [LARGE SCALE GENOMIC DNA]</scope>
    <source>
        <strain evidence="2 3">GZAAS20.1005</strain>
    </source>
</reference>
<gene>
    <name evidence="2" type="ORF">SI65_05470</name>
</gene>
<dbReference type="EMBL" id="JXNT01000005">
    <property type="protein sequence ID" value="ODM18853.1"/>
    <property type="molecule type" value="Genomic_DNA"/>
</dbReference>
<dbReference type="VEuPathDB" id="FungiDB:SI65_05470"/>
<comment type="caution">
    <text evidence="2">The sequence shown here is derived from an EMBL/GenBank/DDBJ whole genome shotgun (WGS) entry which is preliminary data.</text>
</comment>
<accession>A0A1E3BD03</accession>
<evidence type="ECO:0000256" key="1">
    <source>
        <dbReference type="SAM" id="MobiDB-lite"/>
    </source>
</evidence>
<dbReference type="Proteomes" id="UP000094569">
    <property type="component" value="Unassembled WGS sequence"/>
</dbReference>
<feature type="compositionally biased region" description="Basic and acidic residues" evidence="1">
    <location>
        <begin position="80"/>
        <end position="99"/>
    </location>
</feature>
<protein>
    <submittedName>
        <fullName evidence="2">Uncharacterized protein</fullName>
    </submittedName>
</protein>
<proteinExistence type="predicted"/>
<name>A0A1E3BD03_ASPCR</name>
<feature type="region of interest" description="Disordered" evidence="1">
    <location>
        <begin position="1"/>
        <end position="36"/>
    </location>
</feature>
<feature type="region of interest" description="Disordered" evidence="1">
    <location>
        <begin position="64"/>
        <end position="99"/>
    </location>
</feature>
<organism evidence="2 3">
    <name type="scientific">Aspergillus cristatus</name>
    <name type="common">Chinese Fuzhuan brick tea-fermentation fungus</name>
    <name type="synonym">Eurotium cristatum</name>
    <dbReference type="NCBI Taxonomy" id="573508"/>
    <lineage>
        <taxon>Eukaryota</taxon>
        <taxon>Fungi</taxon>
        <taxon>Dikarya</taxon>
        <taxon>Ascomycota</taxon>
        <taxon>Pezizomycotina</taxon>
        <taxon>Eurotiomycetes</taxon>
        <taxon>Eurotiomycetidae</taxon>
        <taxon>Eurotiales</taxon>
        <taxon>Aspergillaceae</taxon>
        <taxon>Aspergillus</taxon>
        <taxon>Aspergillus subgen. Aspergillus</taxon>
    </lineage>
</organism>
<feature type="region of interest" description="Disordered" evidence="1">
    <location>
        <begin position="120"/>
        <end position="149"/>
    </location>
</feature>
<feature type="compositionally biased region" description="Basic and acidic residues" evidence="1">
    <location>
        <begin position="1"/>
        <end position="27"/>
    </location>
</feature>
<evidence type="ECO:0000313" key="3">
    <source>
        <dbReference type="Proteomes" id="UP000094569"/>
    </source>
</evidence>
<evidence type="ECO:0000313" key="2">
    <source>
        <dbReference type="EMBL" id="ODM18853.1"/>
    </source>
</evidence>
<sequence>MNPELRATDDSGWHMQEALDEHDERPPQCRTKRVPNLGPLRGLMEQWTTLMKEEIDNIMSSSEEEYWPKEQTMGSDSGSDEAHTRMDGSEKAINKPVHEKSLSKLPNQDWSANDFLDKEYSTQRNGHDPNVEELHEIPETPQNTTPRNDEHEKQILAEENEGYMKSSVYSPISKQQLWSKQYTEQQKADEETNTDIATYFIDDIVISLQENPKRLSKGLKELFNELNTYCPHQNLKCWE</sequence>
<keyword evidence="3" id="KW-1185">Reference proteome</keyword>
<dbReference type="OrthoDB" id="10621767at2759"/>
<dbReference type="AlphaFoldDB" id="A0A1E3BD03"/>